<accession>A0A0A2K7S1</accession>
<dbReference type="HOGENOM" id="CLU_177978_0_0_1"/>
<dbReference type="EMBL" id="JQGA01001615">
    <property type="protein sequence ID" value="KGO63869.1"/>
    <property type="molecule type" value="Genomic_DNA"/>
</dbReference>
<organism evidence="1 2">
    <name type="scientific">Penicillium italicum</name>
    <name type="common">Blue mold</name>
    <dbReference type="NCBI Taxonomy" id="40296"/>
    <lineage>
        <taxon>Eukaryota</taxon>
        <taxon>Fungi</taxon>
        <taxon>Dikarya</taxon>
        <taxon>Ascomycota</taxon>
        <taxon>Pezizomycotina</taxon>
        <taxon>Eurotiomycetes</taxon>
        <taxon>Eurotiomycetidae</taxon>
        <taxon>Eurotiales</taxon>
        <taxon>Aspergillaceae</taxon>
        <taxon>Penicillium</taxon>
    </lineage>
</organism>
<reference evidence="1 2" key="1">
    <citation type="journal article" date="2015" name="Mol. Plant Microbe Interact.">
        <title>Genome, transcriptome, and functional analyses of Penicillium expansum provide new insights into secondary metabolism and pathogenicity.</title>
        <authorList>
            <person name="Ballester A.R."/>
            <person name="Marcet-Houben M."/>
            <person name="Levin E."/>
            <person name="Sela N."/>
            <person name="Selma-Lazaro C."/>
            <person name="Carmona L."/>
            <person name="Wisniewski M."/>
            <person name="Droby S."/>
            <person name="Gonzalez-Candelas L."/>
            <person name="Gabaldon T."/>
        </authorList>
    </citation>
    <scope>NUCLEOTIDE SEQUENCE [LARGE SCALE GENOMIC DNA]</scope>
    <source>
        <strain evidence="1 2">PHI-1</strain>
    </source>
</reference>
<name>A0A0A2K7S1_PENIT</name>
<evidence type="ECO:0000313" key="2">
    <source>
        <dbReference type="Proteomes" id="UP000030104"/>
    </source>
</evidence>
<dbReference type="Proteomes" id="UP000030104">
    <property type="component" value="Unassembled WGS sequence"/>
</dbReference>
<proteinExistence type="predicted"/>
<dbReference type="OrthoDB" id="5071263at2759"/>
<evidence type="ECO:0000313" key="1">
    <source>
        <dbReference type="EMBL" id="KGO63869.1"/>
    </source>
</evidence>
<dbReference type="PhylomeDB" id="A0A0A2K7S1"/>
<gene>
    <name evidence="1" type="ORF">PITC_054950</name>
</gene>
<dbReference type="AlphaFoldDB" id="A0A0A2K7S1"/>
<protein>
    <submittedName>
        <fullName evidence="1">Uncharacterized protein</fullName>
    </submittedName>
</protein>
<sequence length="105" mass="12011">MSRMFSTSVRALLKWSGFDRAKLPDDWRNAVETFTMPGGGAEAKLGKLKRIYIRYRGNDPVHQSHFNPEDKRWVISAEISGEDGRKVCHIFKDGKGTTKKDDDPR</sequence>
<dbReference type="OMA" id="ARTHHIY"/>
<comment type="caution">
    <text evidence="1">The sequence shown here is derived from an EMBL/GenBank/DDBJ whole genome shotgun (WGS) entry which is preliminary data.</text>
</comment>
<keyword evidence="2" id="KW-1185">Reference proteome</keyword>